<sequence length="127" mass="13182">MKKSFTQLATPLAPSLMVSAMLTCGLAEATDVAPHLYPWGIGNAAYRTNAFAAEKSNAVSGATFVSVMAGNGCVAITNDASYAITGATKSDATTSGQAGISASPWVPMASPLRPLASQTRWRSRWAR</sequence>
<evidence type="ECO:0000313" key="2">
    <source>
        <dbReference type="EMBL" id="MBB4013141.1"/>
    </source>
</evidence>
<dbReference type="RefSeq" id="WP_183635052.1">
    <property type="nucleotide sequence ID" value="NZ_BAABLE010000005.1"/>
</dbReference>
<feature type="chain" id="PRO_5032356889" evidence="1">
    <location>
        <begin position="30"/>
        <end position="127"/>
    </location>
</feature>
<dbReference type="EMBL" id="JACIET010000002">
    <property type="protein sequence ID" value="MBB4013141.1"/>
    <property type="molecule type" value="Genomic_DNA"/>
</dbReference>
<keyword evidence="3" id="KW-1185">Reference proteome</keyword>
<feature type="signal peptide" evidence="1">
    <location>
        <begin position="1"/>
        <end position="29"/>
    </location>
</feature>
<gene>
    <name evidence="2" type="ORF">GGR36_002487</name>
</gene>
<dbReference type="Proteomes" id="UP000561045">
    <property type="component" value="Unassembled WGS sequence"/>
</dbReference>
<evidence type="ECO:0000313" key="3">
    <source>
        <dbReference type="Proteomes" id="UP000561045"/>
    </source>
</evidence>
<reference evidence="2 3" key="1">
    <citation type="submission" date="2020-08" db="EMBL/GenBank/DDBJ databases">
        <title>Genomic Encyclopedia of Type Strains, Phase IV (KMG-IV): sequencing the most valuable type-strain genomes for metagenomic binning, comparative biology and taxonomic classification.</title>
        <authorList>
            <person name="Goeker M."/>
        </authorList>
    </citation>
    <scope>NUCLEOTIDE SEQUENCE [LARGE SCALE GENOMIC DNA]</scope>
    <source>
        <strain evidence="2 3">DSM 106739</strain>
    </source>
</reference>
<accession>A0A840BHW6</accession>
<name>A0A840BHW6_9RHOO</name>
<protein>
    <submittedName>
        <fullName evidence="2">Uncharacterized protein</fullName>
    </submittedName>
</protein>
<comment type="caution">
    <text evidence="2">The sequence shown here is derived from an EMBL/GenBank/DDBJ whole genome shotgun (WGS) entry which is preliminary data.</text>
</comment>
<dbReference type="AlphaFoldDB" id="A0A840BHW6"/>
<evidence type="ECO:0000256" key="1">
    <source>
        <dbReference type="SAM" id="SignalP"/>
    </source>
</evidence>
<organism evidence="2 3">
    <name type="scientific">Niveibacterium umoris</name>
    <dbReference type="NCBI Taxonomy" id="1193620"/>
    <lineage>
        <taxon>Bacteria</taxon>
        <taxon>Pseudomonadati</taxon>
        <taxon>Pseudomonadota</taxon>
        <taxon>Betaproteobacteria</taxon>
        <taxon>Rhodocyclales</taxon>
        <taxon>Rhodocyclaceae</taxon>
        <taxon>Niveibacterium</taxon>
    </lineage>
</organism>
<keyword evidence="1" id="KW-0732">Signal</keyword>
<proteinExistence type="predicted"/>